<dbReference type="PRINTS" id="PR00080">
    <property type="entry name" value="SDRFAMILY"/>
</dbReference>
<keyword evidence="6" id="KW-1185">Reference proteome</keyword>
<dbReference type="Proteomes" id="UP000016930">
    <property type="component" value="Unassembled WGS sequence"/>
</dbReference>
<sequence length="289" mass="31689">MSRPRVWLITGASTGFGRAMTELILKNGDIAVATLRRPEMLSELSAQYSVDRLLVQKLDVTNAAEVDAAFARTKEQYGRLDVVFNNAAYGVVSEVEAAYGHEKPVRDMFDTNFWGATRVTQAAVKFFREVNEPGMGGRLLQVSSMSGVEGTPAIGLYVASKFALEGLSEALAKELDPSWNIKVTIIEPGIFITEGQSNMTVIEPLPVYSSSPASIVRQMLVDLQTKPAGSDPRKAVEAFYRLTSLPDPPLHFPIGKDAIEGIRRKAEGLIRDTNTYASWSEELEVTSEK</sequence>
<dbReference type="PANTHER" id="PTHR43976">
    <property type="entry name" value="SHORT CHAIN DEHYDROGENASE"/>
    <property type="match status" value="1"/>
</dbReference>
<keyword evidence="2" id="KW-0521">NADP</keyword>
<evidence type="ECO:0000256" key="1">
    <source>
        <dbReference type="ARBA" id="ARBA00006484"/>
    </source>
</evidence>
<evidence type="ECO:0000313" key="5">
    <source>
        <dbReference type="EMBL" id="EMD37827.1"/>
    </source>
</evidence>
<dbReference type="Gene3D" id="3.40.50.720">
    <property type="entry name" value="NAD(P)-binding Rossmann-like Domain"/>
    <property type="match status" value="1"/>
</dbReference>
<evidence type="ECO:0000256" key="4">
    <source>
        <dbReference type="RuleBase" id="RU000363"/>
    </source>
</evidence>
<dbReference type="PANTHER" id="PTHR43976:SF16">
    <property type="entry name" value="SHORT-CHAIN DEHYDROGENASE_REDUCTASE FAMILY PROTEIN"/>
    <property type="match status" value="1"/>
</dbReference>
<proteinExistence type="inferred from homology"/>
<dbReference type="InterPro" id="IPR051911">
    <property type="entry name" value="SDR_oxidoreductase"/>
</dbReference>
<dbReference type="STRING" id="914234.M2RH62"/>
<evidence type="ECO:0000313" key="6">
    <source>
        <dbReference type="Proteomes" id="UP000016930"/>
    </source>
</evidence>
<accession>M2RH62</accession>
<dbReference type="EMBL" id="KB445796">
    <property type="protein sequence ID" value="EMD37827.1"/>
    <property type="molecule type" value="Genomic_DNA"/>
</dbReference>
<keyword evidence="3" id="KW-0560">Oxidoreductase</keyword>
<dbReference type="InterPro" id="IPR002347">
    <property type="entry name" value="SDR_fam"/>
</dbReference>
<dbReference type="SUPFAM" id="SSF51735">
    <property type="entry name" value="NAD(P)-binding Rossmann-fold domains"/>
    <property type="match status" value="1"/>
</dbReference>
<dbReference type="PROSITE" id="PS00061">
    <property type="entry name" value="ADH_SHORT"/>
    <property type="match status" value="1"/>
</dbReference>
<evidence type="ECO:0008006" key="7">
    <source>
        <dbReference type="Google" id="ProtNLM"/>
    </source>
</evidence>
<evidence type="ECO:0000256" key="3">
    <source>
        <dbReference type="ARBA" id="ARBA00023002"/>
    </source>
</evidence>
<organism evidence="5 6">
    <name type="scientific">Ceriporiopsis subvermispora (strain B)</name>
    <name type="common">White-rot fungus</name>
    <name type="synonym">Gelatoporia subvermispora</name>
    <dbReference type="NCBI Taxonomy" id="914234"/>
    <lineage>
        <taxon>Eukaryota</taxon>
        <taxon>Fungi</taxon>
        <taxon>Dikarya</taxon>
        <taxon>Basidiomycota</taxon>
        <taxon>Agaricomycotina</taxon>
        <taxon>Agaricomycetes</taxon>
        <taxon>Polyporales</taxon>
        <taxon>Gelatoporiaceae</taxon>
        <taxon>Gelatoporia</taxon>
    </lineage>
</organism>
<dbReference type="Pfam" id="PF00106">
    <property type="entry name" value="adh_short"/>
    <property type="match status" value="1"/>
</dbReference>
<comment type="similarity">
    <text evidence="1 4">Belongs to the short-chain dehydrogenases/reductases (SDR) family.</text>
</comment>
<dbReference type="InterPro" id="IPR020904">
    <property type="entry name" value="Sc_DH/Rdtase_CS"/>
</dbReference>
<evidence type="ECO:0000256" key="2">
    <source>
        <dbReference type="ARBA" id="ARBA00022857"/>
    </source>
</evidence>
<name>M2RH62_CERS8</name>
<dbReference type="PRINTS" id="PR00081">
    <property type="entry name" value="GDHRDH"/>
</dbReference>
<dbReference type="CDD" id="cd05374">
    <property type="entry name" value="17beta-HSD-like_SDR_c"/>
    <property type="match status" value="1"/>
</dbReference>
<dbReference type="GO" id="GO:0016491">
    <property type="term" value="F:oxidoreductase activity"/>
    <property type="evidence" value="ECO:0007669"/>
    <property type="project" value="UniProtKB-KW"/>
</dbReference>
<dbReference type="InterPro" id="IPR036291">
    <property type="entry name" value="NAD(P)-bd_dom_sf"/>
</dbReference>
<protein>
    <recommendedName>
        <fullName evidence="7">NAD-P-binding protein</fullName>
    </recommendedName>
</protein>
<dbReference type="HOGENOM" id="CLU_010194_2_9_1"/>
<gene>
    <name evidence="5" type="ORF">CERSUDRAFT_83583</name>
</gene>
<reference evidence="5 6" key="1">
    <citation type="journal article" date="2012" name="Proc. Natl. Acad. Sci. U.S.A.">
        <title>Comparative genomics of Ceriporiopsis subvermispora and Phanerochaete chrysosporium provide insight into selective ligninolysis.</title>
        <authorList>
            <person name="Fernandez-Fueyo E."/>
            <person name="Ruiz-Duenas F.J."/>
            <person name="Ferreira P."/>
            <person name="Floudas D."/>
            <person name="Hibbett D.S."/>
            <person name="Canessa P."/>
            <person name="Larrondo L.F."/>
            <person name="James T.Y."/>
            <person name="Seelenfreund D."/>
            <person name="Lobos S."/>
            <person name="Polanco R."/>
            <person name="Tello M."/>
            <person name="Honda Y."/>
            <person name="Watanabe T."/>
            <person name="Watanabe T."/>
            <person name="Ryu J.S."/>
            <person name="Kubicek C.P."/>
            <person name="Schmoll M."/>
            <person name="Gaskell J."/>
            <person name="Hammel K.E."/>
            <person name="St John F.J."/>
            <person name="Vanden Wymelenberg A."/>
            <person name="Sabat G."/>
            <person name="Splinter BonDurant S."/>
            <person name="Syed K."/>
            <person name="Yadav J.S."/>
            <person name="Doddapaneni H."/>
            <person name="Subramanian V."/>
            <person name="Lavin J.L."/>
            <person name="Oguiza J.A."/>
            <person name="Perez G."/>
            <person name="Pisabarro A.G."/>
            <person name="Ramirez L."/>
            <person name="Santoyo F."/>
            <person name="Master E."/>
            <person name="Coutinho P.M."/>
            <person name="Henrissat B."/>
            <person name="Lombard V."/>
            <person name="Magnuson J.K."/>
            <person name="Kuees U."/>
            <person name="Hori C."/>
            <person name="Igarashi K."/>
            <person name="Samejima M."/>
            <person name="Held B.W."/>
            <person name="Barry K.W."/>
            <person name="LaButti K.M."/>
            <person name="Lapidus A."/>
            <person name="Lindquist E.A."/>
            <person name="Lucas S.M."/>
            <person name="Riley R."/>
            <person name="Salamov A.A."/>
            <person name="Hoffmeister D."/>
            <person name="Schwenk D."/>
            <person name="Hadar Y."/>
            <person name="Yarden O."/>
            <person name="de Vries R.P."/>
            <person name="Wiebenga A."/>
            <person name="Stenlid J."/>
            <person name="Eastwood D."/>
            <person name="Grigoriev I.V."/>
            <person name="Berka R.M."/>
            <person name="Blanchette R.A."/>
            <person name="Kersten P."/>
            <person name="Martinez A.T."/>
            <person name="Vicuna R."/>
            <person name="Cullen D."/>
        </authorList>
    </citation>
    <scope>NUCLEOTIDE SEQUENCE [LARGE SCALE GENOMIC DNA]</scope>
    <source>
        <strain evidence="5 6">B</strain>
    </source>
</reference>
<dbReference type="AlphaFoldDB" id="M2RH62"/>
<dbReference type="OrthoDB" id="1274115at2759"/>